<name>A0AAJ6VKY9_9HYME</name>
<reference evidence="3" key="1">
    <citation type="submission" date="2025-08" db="UniProtKB">
        <authorList>
            <consortium name="RefSeq"/>
        </authorList>
    </citation>
    <scope>IDENTIFICATION</scope>
</reference>
<dbReference type="PANTHER" id="PTHR11158">
    <property type="entry name" value="MSF1/PX19 RELATED"/>
    <property type="match status" value="1"/>
</dbReference>
<dbReference type="Proteomes" id="UP000695007">
    <property type="component" value="Unplaced"/>
</dbReference>
<organism evidence="2 3">
    <name type="scientific">Ceratosolen solmsi marchali</name>
    <dbReference type="NCBI Taxonomy" id="326594"/>
    <lineage>
        <taxon>Eukaryota</taxon>
        <taxon>Metazoa</taxon>
        <taxon>Ecdysozoa</taxon>
        <taxon>Arthropoda</taxon>
        <taxon>Hexapoda</taxon>
        <taxon>Insecta</taxon>
        <taxon>Pterygota</taxon>
        <taxon>Neoptera</taxon>
        <taxon>Endopterygota</taxon>
        <taxon>Hymenoptera</taxon>
        <taxon>Apocrita</taxon>
        <taxon>Proctotrupomorpha</taxon>
        <taxon>Chalcidoidea</taxon>
        <taxon>Agaonidae</taxon>
        <taxon>Agaoninae</taxon>
        <taxon>Ceratosolen</taxon>
    </lineage>
</organism>
<dbReference type="CTD" id="44132"/>
<dbReference type="PROSITE" id="PS50904">
    <property type="entry name" value="PRELI_MSF1"/>
    <property type="match status" value="1"/>
</dbReference>
<accession>A0AAJ6VKY9</accession>
<feature type="domain" description="PRELI/MSF1" evidence="1">
    <location>
        <begin position="1"/>
        <end position="170"/>
    </location>
</feature>
<dbReference type="RefSeq" id="XP_011494376.1">
    <property type="nucleotide sequence ID" value="XM_011496074.1"/>
</dbReference>
<dbReference type="AlphaFoldDB" id="A0AAJ6VKY9"/>
<dbReference type="GeneID" id="105359457"/>
<gene>
    <name evidence="3" type="primary">LOC105359457</name>
</gene>
<proteinExistence type="predicted"/>
<evidence type="ECO:0000259" key="1">
    <source>
        <dbReference type="PROSITE" id="PS50904"/>
    </source>
</evidence>
<keyword evidence="2" id="KW-1185">Reference proteome</keyword>
<dbReference type="KEGG" id="csol:105359457"/>
<evidence type="ECO:0000313" key="2">
    <source>
        <dbReference type="Proteomes" id="UP000695007"/>
    </source>
</evidence>
<dbReference type="GO" id="GO:0005758">
    <property type="term" value="C:mitochondrial intermembrane space"/>
    <property type="evidence" value="ECO:0007669"/>
    <property type="project" value="InterPro"/>
</dbReference>
<protein>
    <submittedName>
        <fullName evidence="3">Protein slowmo</fullName>
    </submittedName>
</protein>
<dbReference type="InterPro" id="IPR006797">
    <property type="entry name" value="PRELI/MSF1_dom"/>
</dbReference>
<dbReference type="Pfam" id="PF04707">
    <property type="entry name" value="PRELI"/>
    <property type="match status" value="1"/>
</dbReference>
<evidence type="ECO:0000313" key="3">
    <source>
        <dbReference type="RefSeq" id="XP_011494376.1"/>
    </source>
</evidence>
<dbReference type="InterPro" id="IPR037365">
    <property type="entry name" value="Slowmo/Ups"/>
</dbReference>
<sequence>MKVWMSEHIFNHPWETVASAAWRKYPNPITPSVLGTDVIDRKVVNGVLHTHRLVSSQWGFPRWTKPLLGDTNICYASERSEVDPGNRQMVLKTKNLTFYNYITVDETVTYTPHPQDDNKTLLTQEAVVKVYGVPLTHYMEDLLASNISFNAGKGRQAIEWVIDKIDTEVKDLANTAAKTTDELFTTTRRQIDDLTTITKRSMDEIQNAAKKSFEEVHNLTTPPSSSSMPKL</sequence>